<dbReference type="EMBL" id="JXBL01000001">
    <property type="protein sequence ID" value="KIE42923.1"/>
    <property type="molecule type" value="Genomic_DNA"/>
</dbReference>
<keyword evidence="2" id="KW-1185">Reference proteome</keyword>
<evidence type="ECO:0000313" key="1">
    <source>
        <dbReference type="EMBL" id="KIE42923.1"/>
    </source>
</evidence>
<protein>
    <recommendedName>
        <fullName evidence="3">Big-1 domain-containing protein</fullName>
    </recommendedName>
</protein>
<reference evidence="1 2" key="1">
    <citation type="submission" date="2015-01" db="EMBL/GenBank/DDBJ databases">
        <title>Genome sequence of the anaerobic bacterium Geobacter soli GSS01, a dissimilatory Fe(III) reducer from soil.</title>
        <authorList>
            <person name="Yang G."/>
            <person name="Zhou S."/>
        </authorList>
    </citation>
    <scope>NUCLEOTIDE SEQUENCE [LARGE SCALE GENOMIC DNA]</scope>
    <source>
        <strain evidence="1 2">GSS01</strain>
    </source>
</reference>
<sequence length="1530" mass="166566">MHRITFTATTPAGGELFTTTLDASRISNQRLALSYEPETVEDQQIIDSYGGLDNTPSYLVRLRPVLKLNGERLIVSQDGLPMGAEYSLAIDVITPNGTERIGNSHIVGNLAVISVVAQQTTQNNILTENDDAETILFKEANGYISRWNQAEDELAALLKLAVGRPLPTVVTVGGLIDVTWLLGIPHGFEWKGVFIDAALRGIETVSRVGDASREKTFMRLSSLQGSVLENRIFEDAFKVDSVSTAKLMAQANDSATQLITIDATNIYTLLPSLPFDDDTKTDITNAVNQNLIVTIPPSEMTYMAWTGIGYIKENPVTGESGWMLSGMVAGGMTVWSPAQWDSQADKVMSVALRAPFRLGKPNYDPQQAASLVKIPVTDRQFGVVGTKLGTSLEVKVLDANFRPVVGAGVTFTIKSGGGILGDKGETFVRVVTDGNGIAKAALTLGQKTSDNSVFIFTEGTTFTDQYGGNVVDAVLDSGIAITTPFTAYAAPGPVANLRKTYGDQKTGQIHSFAGFVSLSVEDSYGNPIANKPINFKLGTPVDNSQCVLANSDLTPSALVKAGDSCVKNFPTTADLSSCTTAAQAITDISSVEGAIVQVILGGSPETSYPIKAQTQIQTSTGTKTLETTFTMTTQPYGNCSGTAEPSYQLSTAYVYRADAFGNNINAARSGSTILLQARLYALKEGKKTIDEKLCTLTCPKIVGDRTYSVGTDFTASSALFDGKPSTNLGGGRFQHDYVLKPGLNTIRIDGLAEFDIQRTNNTCSGCSGVLTQKQSLNAFTTMQFYGVDIAVKQPLRVMLTPDGYTRNNLKVSYTIAPAEYQALSAGILLYKNNAQVAYVPSETTGSGFGTIARGYLFDENAKYDVQVVLNYATGVQIVSELIPITIAKGALIPDYNHNRKIDQEDLDRAMNGDTYYFWVNDDDGNGDTEGTGIPGTGSTVDPSHLVVDGTRDLIDFFPVHLDILRIINTYDPATYLYRLRNADSALNYVVTDLGPATSGDYLTGSNGTIEPAKTLSTAPTLSISSVSANIVTASYIALKPEVLNAVKQGKGVILVEGYKPTKNPLTLEVYDKDLNKVFETSLNLSIDGVEQMFRHKNLSQAGGGPAPLPTEIDRLLEPVNYPDKECTGNQNGKGKNFVFVHGYNVNPQESRGSNAEIFKRMYWSGSKAKFWGVSWYGWESQGYMGPWGNRTGNYHINVQHAFKTAPIFANFINWTVSGDGSDTVVAAHSLGNMLVSSTMNDWKANINKYFLVNAAVALEAYGDTEKDPNMVHLDWSNYNERLWASEWHTKFTAPDGRSKLTWRNRFADLPKDRLYNYYSSGDQVFRVHPNQDLNGAPDLPSLADINSGEVLNVLYVGTYSWSLQEKLKGRMLVEGYTGSTYGGWGYNLNDYAELDPFGKATTKPISFVLANNIPENNLKTKPFFNIKQSDSPLINELTGSDYATTNRDRLLAEAIPARTAAAGRNPIMDLVAEHNIDMQTKFIKSIGGNIVWPRTNIQRNDIWLHSDIVDISYPYNYTLFDAFVFNGDIK</sequence>
<comment type="caution">
    <text evidence="1">The sequence shown here is derived from an EMBL/GenBank/DDBJ whole genome shotgun (WGS) entry which is preliminary data.</text>
</comment>
<dbReference type="InterPro" id="IPR013783">
    <property type="entry name" value="Ig-like_fold"/>
</dbReference>
<dbReference type="Proteomes" id="UP000031433">
    <property type="component" value="Unassembled WGS sequence"/>
</dbReference>
<dbReference type="RefSeq" id="WP_039645929.1">
    <property type="nucleotide sequence ID" value="NZ_JXBL01000001.1"/>
</dbReference>
<proteinExistence type="predicted"/>
<accession>A0A0C1TU10</accession>
<dbReference type="InterPro" id="IPR018247">
    <property type="entry name" value="EF_Hand_1_Ca_BS"/>
</dbReference>
<evidence type="ECO:0008006" key="3">
    <source>
        <dbReference type="Google" id="ProtNLM"/>
    </source>
</evidence>
<organism evidence="1 2">
    <name type="scientific">Geobacter soli</name>
    <dbReference type="NCBI Taxonomy" id="1510391"/>
    <lineage>
        <taxon>Bacteria</taxon>
        <taxon>Pseudomonadati</taxon>
        <taxon>Thermodesulfobacteriota</taxon>
        <taxon>Desulfuromonadia</taxon>
        <taxon>Geobacterales</taxon>
        <taxon>Geobacteraceae</taxon>
        <taxon>Geobacter</taxon>
    </lineage>
</organism>
<gene>
    <name evidence="1" type="ORF">SE37_09910</name>
</gene>
<dbReference type="PROSITE" id="PS00018">
    <property type="entry name" value="EF_HAND_1"/>
    <property type="match status" value="1"/>
</dbReference>
<name>A0A0C1TU10_9BACT</name>
<dbReference type="Gene3D" id="2.60.40.10">
    <property type="entry name" value="Immunoglobulins"/>
    <property type="match status" value="1"/>
</dbReference>
<evidence type="ECO:0000313" key="2">
    <source>
        <dbReference type="Proteomes" id="UP000031433"/>
    </source>
</evidence>